<proteinExistence type="predicted"/>
<dbReference type="SUPFAM" id="SSF52172">
    <property type="entry name" value="CheY-like"/>
    <property type="match status" value="1"/>
</dbReference>
<dbReference type="InterPro" id="IPR011006">
    <property type="entry name" value="CheY-like_superfamily"/>
</dbReference>
<dbReference type="InterPro" id="IPR019734">
    <property type="entry name" value="TPR_rpt"/>
</dbReference>
<evidence type="ECO:0000313" key="5">
    <source>
        <dbReference type="Proteomes" id="UP001170717"/>
    </source>
</evidence>
<name>A0AAW7YVA0_9ALTE</name>
<sequence>MNFSSKQVLIVEDQRPFLLLLRGLLHSMGASDVVTKSSAEKALSLCKKQKFDIIVCDLHLGVDKKNGFELIEELRIKRLIKPTTVFILISADSARPVVLGSIERRPDDYLIKPFSQVQLKTRITRAWQKRQFLGAVLQEVANENINDAIDLCEDLISTPSPYTGTCEQLLVELYLRLEQYDKALDVLAPYLEGKPILWAKVALAKTYLALEEFDKAIGIAEDIIKRNRFNAEAHDVLAKANDAKDQGEAAISAIKHAIKLSPFSLPRHFSACSIARNHKDYILASTSSLAIWDLSKRTVHQNSLHWCGFIRSLLDVAEYTDDKRTRNRYQQEALLALQRGKFDENILRIDEDFDVSIFGSIINARVNAIDGKMLDAKKNLAQSQAAIDEKYTTPPIAFIPDSLKVMYDLGEFEDALQLQDIIKQQNLEFDSNSDFLLRSETTKVQQNMTNYQQFNREGIQLYQQGQYEKAKDSFALAQGFSPVNTGVALNLLQCLLQILSKNQKPDPDLFKECRRLYKLIDDMPLKAQHEEKYSTLRNDLDTFMGIT</sequence>
<dbReference type="RefSeq" id="WP_303463743.1">
    <property type="nucleotide sequence ID" value="NZ_JAUOPZ010000003.1"/>
</dbReference>
<dbReference type="Gene3D" id="3.40.50.2300">
    <property type="match status" value="1"/>
</dbReference>
<evidence type="ECO:0000256" key="2">
    <source>
        <dbReference type="PROSITE-ProRule" id="PRU00169"/>
    </source>
</evidence>
<dbReference type="Gene3D" id="1.25.40.10">
    <property type="entry name" value="Tetratricopeptide repeat domain"/>
    <property type="match status" value="1"/>
</dbReference>
<organism evidence="4 5">
    <name type="scientific">Alteromonas stellipolaris</name>
    <dbReference type="NCBI Taxonomy" id="233316"/>
    <lineage>
        <taxon>Bacteria</taxon>
        <taxon>Pseudomonadati</taxon>
        <taxon>Pseudomonadota</taxon>
        <taxon>Gammaproteobacteria</taxon>
        <taxon>Alteromonadales</taxon>
        <taxon>Alteromonadaceae</taxon>
        <taxon>Alteromonas/Salinimonas group</taxon>
        <taxon>Alteromonas</taxon>
    </lineage>
</organism>
<dbReference type="CDD" id="cd17589">
    <property type="entry name" value="REC_TPR"/>
    <property type="match status" value="1"/>
</dbReference>
<reference evidence="4" key="1">
    <citation type="submission" date="2023-07" db="EMBL/GenBank/DDBJ databases">
        <title>Genome content predicts the carbon catabolic preferences of heterotrophic bacteria.</title>
        <authorList>
            <person name="Gralka M."/>
        </authorList>
    </citation>
    <scope>NUCLEOTIDE SEQUENCE</scope>
    <source>
        <strain evidence="4">F2M12</strain>
    </source>
</reference>
<dbReference type="PANTHER" id="PTHR44591:SF3">
    <property type="entry name" value="RESPONSE REGULATORY DOMAIN-CONTAINING PROTEIN"/>
    <property type="match status" value="1"/>
</dbReference>
<dbReference type="SMART" id="SM00028">
    <property type="entry name" value="TPR"/>
    <property type="match status" value="3"/>
</dbReference>
<evidence type="ECO:0000259" key="3">
    <source>
        <dbReference type="PROSITE" id="PS50110"/>
    </source>
</evidence>
<evidence type="ECO:0000256" key="1">
    <source>
        <dbReference type="ARBA" id="ARBA00022553"/>
    </source>
</evidence>
<dbReference type="PANTHER" id="PTHR44591">
    <property type="entry name" value="STRESS RESPONSE REGULATOR PROTEIN 1"/>
    <property type="match status" value="1"/>
</dbReference>
<comment type="caution">
    <text evidence="4">The sequence shown here is derived from an EMBL/GenBank/DDBJ whole genome shotgun (WGS) entry which is preliminary data.</text>
</comment>
<protein>
    <submittedName>
        <fullName evidence="4">Response regulator</fullName>
    </submittedName>
</protein>
<keyword evidence="1 2" id="KW-0597">Phosphoprotein</keyword>
<dbReference type="InterPro" id="IPR001789">
    <property type="entry name" value="Sig_transdc_resp-reg_receiver"/>
</dbReference>
<dbReference type="SMART" id="SM00448">
    <property type="entry name" value="REC"/>
    <property type="match status" value="1"/>
</dbReference>
<dbReference type="SUPFAM" id="SSF48452">
    <property type="entry name" value="TPR-like"/>
    <property type="match status" value="1"/>
</dbReference>
<dbReference type="Proteomes" id="UP001170717">
    <property type="component" value="Unassembled WGS sequence"/>
</dbReference>
<accession>A0AAW7YVA0</accession>
<dbReference type="PROSITE" id="PS50110">
    <property type="entry name" value="RESPONSE_REGULATORY"/>
    <property type="match status" value="1"/>
</dbReference>
<feature type="domain" description="Response regulatory" evidence="3">
    <location>
        <begin position="7"/>
        <end position="127"/>
    </location>
</feature>
<dbReference type="EMBL" id="JAUOQI010000001">
    <property type="protein sequence ID" value="MDO6576096.1"/>
    <property type="molecule type" value="Genomic_DNA"/>
</dbReference>
<dbReference type="InterPro" id="IPR050595">
    <property type="entry name" value="Bact_response_regulator"/>
</dbReference>
<dbReference type="GO" id="GO:0000160">
    <property type="term" value="P:phosphorelay signal transduction system"/>
    <property type="evidence" value="ECO:0007669"/>
    <property type="project" value="InterPro"/>
</dbReference>
<dbReference type="InterPro" id="IPR011990">
    <property type="entry name" value="TPR-like_helical_dom_sf"/>
</dbReference>
<evidence type="ECO:0000313" key="4">
    <source>
        <dbReference type="EMBL" id="MDO6576096.1"/>
    </source>
</evidence>
<dbReference type="Pfam" id="PF00072">
    <property type="entry name" value="Response_reg"/>
    <property type="match status" value="1"/>
</dbReference>
<gene>
    <name evidence="4" type="ORF">Q4527_01780</name>
</gene>
<dbReference type="AlphaFoldDB" id="A0AAW7YVA0"/>
<feature type="modified residue" description="4-aspartylphosphate" evidence="2">
    <location>
        <position position="57"/>
    </location>
</feature>